<dbReference type="AlphaFoldDB" id="A0A085NHL4"/>
<sequence>MLQDAFPDLNSFGGVLLIGGTITLTASCFALVICQLCGQQRRQRQTGKRKSTLILPEVVTPMHQTRVKLTDRWGTETSIVHKQGR</sequence>
<keyword evidence="1" id="KW-0472">Membrane</keyword>
<accession>A0A085NHL4</accession>
<name>A0A085NHL4_9BILA</name>
<dbReference type="Proteomes" id="UP000030758">
    <property type="component" value="Unassembled WGS sequence"/>
</dbReference>
<dbReference type="EMBL" id="KL363227">
    <property type="protein sequence ID" value="KFD52505.1"/>
    <property type="molecule type" value="Genomic_DNA"/>
</dbReference>
<evidence type="ECO:0000313" key="2">
    <source>
        <dbReference type="EMBL" id="KFD52505.1"/>
    </source>
</evidence>
<evidence type="ECO:0000313" key="4">
    <source>
        <dbReference type="Proteomes" id="UP000030764"/>
    </source>
</evidence>
<feature type="transmembrane region" description="Helical" evidence="1">
    <location>
        <begin position="12"/>
        <end position="34"/>
    </location>
</feature>
<protein>
    <submittedName>
        <fullName evidence="3">Uncharacterized protein</fullName>
    </submittedName>
</protein>
<dbReference type="Proteomes" id="UP000030764">
    <property type="component" value="Unassembled WGS sequence"/>
</dbReference>
<evidence type="ECO:0000256" key="1">
    <source>
        <dbReference type="SAM" id="Phobius"/>
    </source>
</evidence>
<organism evidence="3">
    <name type="scientific">Trichuris suis</name>
    <name type="common">pig whipworm</name>
    <dbReference type="NCBI Taxonomy" id="68888"/>
    <lineage>
        <taxon>Eukaryota</taxon>
        <taxon>Metazoa</taxon>
        <taxon>Ecdysozoa</taxon>
        <taxon>Nematoda</taxon>
        <taxon>Enoplea</taxon>
        <taxon>Dorylaimia</taxon>
        <taxon>Trichinellida</taxon>
        <taxon>Trichuridae</taxon>
        <taxon>Trichuris</taxon>
    </lineage>
</organism>
<dbReference type="EMBL" id="KL367499">
    <property type="protein sequence ID" value="KFD68960.1"/>
    <property type="molecule type" value="Genomic_DNA"/>
</dbReference>
<evidence type="ECO:0000313" key="3">
    <source>
        <dbReference type="EMBL" id="KFD68960.1"/>
    </source>
</evidence>
<proteinExistence type="predicted"/>
<keyword evidence="4" id="KW-1185">Reference proteome</keyword>
<keyword evidence="1" id="KW-1133">Transmembrane helix</keyword>
<gene>
    <name evidence="2" type="ORF">M513_06702</name>
    <name evidence="3" type="ORF">M514_06702</name>
</gene>
<reference evidence="3 4" key="1">
    <citation type="journal article" date="2014" name="Nat. Genet.">
        <title>Genome and transcriptome of the porcine whipworm Trichuris suis.</title>
        <authorList>
            <person name="Jex A.R."/>
            <person name="Nejsum P."/>
            <person name="Schwarz E.M."/>
            <person name="Hu L."/>
            <person name="Young N.D."/>
            <person name="Hall R.S."/>
            <person name="Korhonen P.K."/>
            <person name="Liao S."/>
            <person name="Thamsborg S."/>
            <person name="Xia J."/>
            <person name="Xu P."/>
            <person name="Wang S."/>
            <person name="Scheerlinck J.P."/>
            <person name="Hofmann A."/>
            <person name="Sternberg P.W."/>
            <person name="Wang J."/>
            <person name="Gasser R.B."/>
        </authorList>
    </citation>
    <scope>NUCLEOTIDE SEQUENCE [LARGE SCALE GENOMIC DNA]</scope>
    <source>
        <strain evidence="3">DCEP-RM93F</strain>
        <strain evidence="2">DCEP-RM93M</strain>
    </source>
</reference>
<keyword evidence="1" id="KW-0812">Transmembrane</keyword>